<proteinExistence type="predicted"/>
<dbReference type="Gene3D" id="1.20.1290.10">
    <property type="entry name" value="AhpD-like"/>
    <property type="match status" value="1"/>
</dbReference>
<dbReference type="Pfam" id="PF02627">
    <property type="entry name" value="CMD"/>
    <property type="match status" value="1"/>
</dbReference>
<dbReference type="RefSeq" id="WP_063312792.1">
    <property type="nucleotide sequence ID" value="NZ_FOSK01000011.1"/>
</dbReference>
<dbReference type="InterPro" id="IPR029032">
    <property type="entry name" value="AhpD-like"/>
</dbReference>
<feature type="domain" description="Carboxymuconolactone decarboxylase-like" evidence="1">
    <location>
        <begin position="25"/>
        <end position="99"/>
    </location>
</feature>
<reference evidence="2 3" key="1">
    <citation type="submission" date="2016-10" db="EMBL/GenBank/DDBJ databases">
        <authorList>
            <person name="Varghese N."/>
            <person name="Submissions S."/>
        </authorList>
    </citation>
    <scope>NUCLEOTIDE SEQUENCE [LARGE SCALE GENOMIC DNA]</scope>
    <source>
        <strain evidence="2 3">DSM 16392</strain>
    </source>
</reference>
<dbReference type="InterPro" id="IPR004675">
    <property type="entry name" value="AhpD_core"/>
</dbReference>
<evidence type="ECO:0000313" key="3">
    <source>
        <dbReference type="Proteomes" id="UP000199598"/>
    </source>
</evidence>
<dbReference type="EMBL" id="FOSK01000011">
    <property type="protein sequence ID" value="SFK89572.1"/>
    <property type="molecule type" value="Genomic_DNA"/>
</dbReference>
<evidence type="ECO:0000313" key="2">
    <source>
        <dbReference type="EMBL" id="SFK89572.1"/>
    </source>
</evidence>
<dbReference type="PANTHER" id="PTHR33930:SF2">
    <property type="entry name" value="BLR3452 PROTEIN"/>
    <property type="match status" value="1"/>
</dbReference>
<organism evidence="2 3">
    <name type="scientific">Pseudovibrio ascidiaceicola</name>
    <dbReference type="NCBI Taxonomy" id="285279"/>
    <lineage>
        <taxon>Bacteria</taxon>
        <taxon>Pseudomonadati</taxon>
        <taxon>Pseudomonadota</taxon>
        <taxon>Alphaproteobacteria</taxon>
        <taxon>Hyphomicrobiales</taxon>
        <taxon>Stappiaceae</taxon>
        <taxon>Pseudovibrio</taxon>
    </lineage>
</organism>
<protein>
    <submittedName>
        <fullName evidence="2">Alkylhydroperoxidase AhpD family core domain-containing protein</fullName>
    </submittedName>
</protein>
<name>A0A1I4D7T5_9HYPH</name>
<comment type="caution">
    <text evidence="2">The sequence shown here is derived from an EMBL/GenBank/DDBJ whole genome shotgun (WGS) entry which is preliminary data.</text>
</comment>
<dbReference type="InterPro" id="IPR003779">
    <property type="entry name" value="CMD-like"/>
</dbReference>
<dbReference type="Proteomes" id="UP000199598">
    <property type="component" value="Unassembled WGS sequence"/>
</dbReference>
<dbReference type="SUPFAM" id="SSF69118">
    <property type="entry name" value="AhpD-like"/>
    <property type="match status" value="1"/>
</dbReference>
<dbReference type="NCBIfam" id="TIGR00778">
    <property type="entry name" value="ahpD_dom"/>
    <property type="match status" value="1"/>
</dbReference>
<gene>
    <name evidence="2" type="ORF">SAMN04488518_11132</name>
</gene>
<evidence type="ECO:0000259" key="1">
    <source>
        <dbReference type="Pfam" id="PF02627"/>
    </source>
</evidence>
<dbReference type="PANTHER" id="PTHR33930">
    <property type="entry name" value="ALKYL HYDROPEROXIDE REDUCTASE AHPD"/>
    <property type="match status" value="1"/>
</dbReference>
<accession>A0A1I4D7T5</accession>
<keyword evidence="3" id="KW-1185">Reference proteome</keyword>
<sequence length="106" mass="11636">MPMFSMDNMRKLKKFNSLATGKTWKMFIAFNAEAMSDGAISKKNKQLISLAAALTTQCPYCIEIHRENAKVCGATDAELAEVVFIAAAIRASSAITHGTHMIEHDE</sequence>